<accession>A0A0B6Z549</accession>
<name>A0A0B6Z549_9EUPU</name>
<sequence>KSVTTFVNLLKHSEAKVRASTLHSLATVFSLLDLDNAQVKDMVISSLDLLQDPDNDVRMECCSLIQHLISREATTTDHLIWQKLESLCMTGHD</sequence>
<evidence type="ECO:0000313" key="1">
    <source>
        <dbReference type="EMBL" id="CEK62845.1"/>
    </source>
</evidence>
<dbReference type="EMBL" id="HACG01015980">
    <property type="protein sequence ID" value="CEK62845.1"/>
    <property type="molecule type" value="Transcribed_RNA"/>
</dbReference>
<reference evidence="1" key="1">
    <citation type="submission" date="2014-12" db="EMBL/GenBank/DDBJ databases">
        <title>Insight into the proteome of Arion vulgaris.</title>
        <authorList>
            <person name="Aradska J."/>
            <person name="Bulat T."/>
            <person name="Smidak R."/>
            <person name="Sarate P."/>
            <person name="Gangsoo J."/>
            <person name="Sialana F."/>
            <person name="Bilban M."/>
            <person name="Lubec G."/>
        </authorList>
    </citation>
    <scope>NUCLEOTIDE SEQUENCE</scope>
    <source>
        <tissue evidence="1">Skin</tissue>
    </source>
</reference>
<evidence type="ECO:0008006" key="2">
    <source>
        <dbReference type="Google" id="ProtNLM"/>
    </source>
</evidence>
<dbReference type="AlphaFoldDB" id="A0A0B6Z549"/>
<feature type="non-terminal residue" evidence="1">
    <location>
        <position position="1"/>
    </location>
</feature>
<gene>
    <name evidence="1" type="primary">ORF46298</name>
</gene>
<proteinExistence type="predicted"/>
<organism evidence="1">
    <name type="scientific">Arion vulgaris</name>
    <dbReference type="NCBI Taxonomy" id="1028688"/>
    <lineage>
        <taxon>Eukaryota</taxon>
        <taxon>Metazoa</taxon>
        <taxon>Spiralia</taxon>
        <taxon>Lophotrochozoa</taxon>
        <taxon>Mollusca</taxon>
        <taxon>Gastropoda</taxon>
        <taxon>Heterobranchia</taxon>
        <taxon>Euthyneura</taxon>
        <taxon>Panpulmonata</taxon>
        <taxon>Eupulmonata</taxon>
        <taxon>Stylommatophora</taxon>
        <taxon>Helicina</taxon>
        <taxon>Arionoidea</taxon>
        <taxon>Arionidae</taxon>
        <taxon>Arion</taxon>
    </lineage>
</organism>
<dbReference type="Gene3D" id="1.25.10.10">
    <property type="entry name" value="Leucine-rich Repeat Variant"/>
    <property type="match status" value="1"/>
</dbReference>
<dbReference type="InterPro" id="IPR016024">
    <property type="entry name" value="ARM-type_fold"/>
</dbReference>
<feature type="non-terminal residue" evidence="1">
    <location>
        <position position="93"/>
    </location>
</feature>
<protein>
    <recommendedName>
        <fullName evidence="2">Condensin complex subunit 1 C-terminal domain-containing protein</fullName>
    </recommendedName>
</protein>
<dbReference type="SUPFAM" id="SSF48371">
    <property type="entry name" value="ARM repeat"/>
    <property type="match status" value="1"/>
</dbReference>
<dbReference type="InterPro" id="IPR011989">
    <property type="entry name" value="ARM-like"/>
</dbReference>